<protein>
    <recommendedName>
        <fullName evidence="3">Sporulation protein</fullName>
    </recommendedName>
</protein>
<dbReference type="EMBL" id="CAKJTG010000002">
    <property type="protein sequence ID" value="CAG9606692.1"/>
    <property type="molecule type" value="Genomic_DNA"/>
</dbReference>
<evidence type="ECO:0000313" key="2">
    <source>
        <dbReference type="Proteomes" id="UP000789845"/>
    </source>
</evidence>
<evidence type="ECO:0000313" key="1">
    <source>
        <dbReference type="EMBL" id="CAG9606692.1"/>
    </source>
</evidence>
<accession>A0A9C7L900</accession>
<dbReference type="PROSITE" id="PS51257">
    <property type="entry name" value="PROKAR_LIPOPROTEIN"/>
    <property type="match status" value="1"/>
</dbReference>
<keyword evidence="2" id="KW-1185">Reference proteome</keyword>
<sequence length="153" mass="17480">MKKGNIFVLFMLITATLGGCNNYLGNKDVGQYDNKNSTELLKVGNDTNNRNRDHGMDQDEITDQNPNFLNLNTDNETHVNNIGVAIQQVRDVIGANHTFKAGPIWQNGNDMHVTVYTDRNLTEQQEKQARKQLERELIKALPSYRTHLNIKNR</sequence>
<reference evidence="1" key="1">
    <citation type="submission" date="2021-10" db="EMBL/GenBank/DDBJ databases">
        <authorList>
            <person name="Criscuolo A."/>
        </authorList>
    </citation>
    <scope>NUCLEOTIDE SEQUENCE</scope>
    <source>
        <strain evidence="1">CIP111885</strain>
    </source>
</reference>
<evidence type="ECO:0008006" key="3">
    <source>
        <dbReference type="Google" id="ProtNLM"/>
    </source>
</evidence>
<dbReference type="RefSeq" id="WP_230494970.1">
    <property type="nucleotide sequence ID" value="NZ_CAKJTG010000002.1"/>
</dbReference>
<proteinExistence type="predicted"/>
<dbReference type="Proteomes" id="UP000789845">
    <property type="component" value="Unassembled WGS sequence"/>
</dbReference>
<dbReference type="AlphaFoldDB" id="A0A9C7L900"/>
<gene>
    <name evidence="1" type="ORF">NEOCIP111885_00380</name>
</gene>
<organism evidence="1 2">
    <name type="scientific">Pseudoneobacillus rhizosphaerae</name>
    <dbReference type="NCBI Taxonomy" id="2880968"/>
    <lineage>
        <taxon>Bacteria</taxon>
        <taxon>Bacillati</taxon>
        <taxon>Bacillota</taxon>
        <taxon>Bacilli</taxon>
        <taxon>Bacillales</taxon>
        <taxon>Bacillaceae</taxon>
        <taxon>Pseudoneobacillus</taxon>
    </lineage>
</organism>
<comment type="caution">
    <text evidence="1">The sequence shown here is derived from an EMBL/GenBank/DDBJ whole genome shotgun (WGS) entry which is preliminary data.</text>
</comment>
<name>A0A9C7L900_9BACI</name>